<keyword evidence="3" id="KW-1185">Reference proteome</keyword>
<accession>A0ABV4P577</accession>
<keyword evidence="1" id="KW-0812">Transmembrane</keyword>
<keyword evidence="1" id="KW-0472">Membrane</keyword>
<dbReference type="RefSeq" id="WP_371840917.1">
    <property type="nucleotide sequence ID" value="NZ_JBGMEK010000073.1"/>
</dbReference>
<evidence type="ECO:0000313" key="3">
    <source>
        <dbReference type="Proteomes" id="UP001569428"/>
    </source>
</evidence>
<organism evidence="2 3">
    <name type="scientific">Microbulbifer epialgicus</name>
    <dbReference type="NCBI Taxonomy" id="393907"/>
    <lineage>
        <taxon>Bacteria</taxon>
        <taxon>Pseudomonadati</taxon>
        <taxon>Pseudomonadota</taxon>
        <taxon>Gammaproteobacteria</taxon>
        <taxon>Cellvibrionales</taxon>
        <taxon>Microbulbiferaceae</taxon>
        <taxon>Microbulbifer</taxon>
    </lineage>
</organism>
<sequence>MNKDVKFSITISALTLLIGLVVFTYNWVIVGGGWEYFGVFLFPGNLVLSLFTEEIDFWPKFLLQMSGQFVVAFSVAYFARRVLKIVINLVHKHYLKS</sequence>
<dbReference type="EMBL" id="JBGMEK010000073">
    <property type="protein sequence ID" value="MFA0813144.1"/>
    <property type="molecule type" value="Genomic_DNA"/>
</dbReference>
<comment type="caution">
    <text evidence="2">The sequence shown here is derived from an EMBL/GenBank/DDBJ whole genome shotgun (WGS) entry which is preliminary data.</text>
</comment>
<feature type="transmembrane region" description="Helical" evidence="1">
    <location>
        <begin position="7"/>
        <end position="28"/>
    </location>
</feature>
<gene>
    <name evidence="2" type="ORF">ACCI49_19780</name>
</gene>
<keyword evidence="1" id="KW-1133">Transmembrane helix</keyword>
<evidence type="ECO:0000313" key="2">
    <source>
        <dbReference type="EMBL" id="MFA0813144.1"/>
    </source>
</evidence>
<dbReference type="Proteomes" id="UP001569428">
    <property type="component" value="Unassembled WGS sequence"/>
</dbReference>
<feature type="transmembrane region" description="Helical" evidence="1">
    <location>
        <begin position="61"/>
        <end position="79"/>
    </location>
</feature>
<evidence type="ECO:0000256" key="1">
    <source>
        <dbReference type="SAM" id="Phobius"/>
    </source>
</evidence>
<protein>
    <submittedName>
        <fullName evidence="2">Uncharacterized protein</fullName>
    </submittedName>
</protein>
<name>A0ABV4P577_9GAMM</name>
<proteinExistence type="predicted"/>
<reference evidence="2 3" key="1">
    <citation type="submission" date="2024-08" db="EMBL/GenBank/DDBJ databases">
        <authorList>
            <person name="Ishaq N."/>
        </authorList>
    </citation>
    <scope>NUCLEOTIDE SEQUENCE [LARGE SCALE GENOMIC DNA]</scope>
    <source>
        <strain evidence="2 3">DSM 18651</strain>
    </source>
</reference>